<dbReference type="Proteomes" id="UP001162992">
    <property type="component" value="Chromosome 20"/>
</dbReference>
<reference evidence="2" key="1">
    <citation type="journal article" date="2024" name="Proc. Natl. Acad. Sci. U.S.A.">
        <title>Extraordinary preservation of gene collinearity over three hundred million years revealed in homosporous lycophytes.</title>
        <authorList>
            <person name="Li C."/>
            <person name="Wickell D."/>
            <person name="Kuo L.Y."/>
            <person name="Chen X."/>
            <person name="Nie B."/>
            <person name="Liao X."/>
            <person name="Peng D."/>
            <person name="Ji J."/>
            <person name="Jenkins J."/>
            <person name="Williams M."/>
            <person name="Shu S."/>
            <person name="Plott C."/>
            <person name="Barry K."/>
            <person name="Rajasekar S."/>
            <person name="Grimwood J."/>
            <person name="Han X."/>
            <person name="Sun S."/>
            <person name="Hou Z."/>
            <person name="He W."/>
            <person name="Dai G."/>
            <person name="Sun C."/>
            <person name="Schmutz J."/>
            <person name="Leebens-Mack J.H."/>
            <person name="Li F.W."/>
            <person name="Wang L."/>
        </authorList>
    </citation>
    <scope>NUCLEOTIDE SEQUENCE [LARGE SCALE GENOMIC DNA]</scope>
    <source>
        <strain evidence="2">cv. PW_Plant_1</strain>
    </source>
</reference>
<protein>
    <submittedName>
        <fullName evidence="1">Uncharacterized protein</fullName>
    </submittedName>
</protein>
<accession>A0ACC2AQZ8</accession>
<gene>
    <name evidence="1" type="ORF">O6H91_20G059800</name>
</gene>
<proteinExistence type="predicted"/>
<comment type="caution">
    <text evidence="1">The sequence shown here is derived from an EMBL/GenBank/DDBJ whole genome shotgun (WGS) entry which is preliminary data.</text>
</comment>
<keyword evidence="2" id="KW-1185">Reference proteome</keyword>
<evidence type="ECO:0000313" key="2">
    <source>
        <dbReference type="Proteomes" id="UP001162992"/>
    </source>
</evidence>
<organism evidence="1 2">
    <name type="scientific">Diphasiastrum complanatum</name>
    <name type="common">Issler's clubmoss</name>
    <name type="synonym">Lycopodium complanatum</name>
    <dbReference type="NCBI Taxonomy" id="34168"/>
    <lineage>
        <taxon>Eukaryota</taxon>
        <taxon>Viridiplantae</taxon>
        <taxon>Streptophyta</taxon>
        <taxon>Embryophyta</taxon>
        <taxon>Tracheophyta</taxon>
        <taxon>Lycopodiopsida</taxon>
        <taxon>Lycopodiales</taxon>
        <taxon>Lycopodiaceae</taxon>
        <taxon>Lycopodioideae</taxon>
        <taxon>Diphasiastrum</taxon>
    </lineage>
</organism>
<dbReference type="EMBL" id="CM055111">
    <property type="protein sequence ID" value="KAJ7519897.1"/>
    <property type="molecule type" value="Genomic_DNA"/>
</dbReference>
<name>A0ACC2AQZ8_DIPCM</name>
<evidence type="ECO:0000313" key="1">
    <source>
        <dbReference type="EMBL" id="KAJ7519897.1"/>
    </source>
</evidence>
<sequence>MSTAQHRCVFVGNIPYDASEEQLVQICEEVGPVVSFRLVADRETGKPKGYGFCEFRDEETALSARRNLQGYEINGRQLRVDFAENEKGNSGERSRDQGRGGPGLSSSADVHRQSGSLSLSGVAPTDHPIGYAAAAAAATAMVGALGGSQQPPMMPGLGQSGTVHDSGQMNGHPGLFKASDPLTSYLASMSKNQLCDILSQMKAFVQQNQQEARQILAAKPHLTKALLQVQILLGMVHPHQLSQLTPSTTSASSQTIAAGVSSSVNLVPLMPLYIQQPPSMIPSKILGISSQQLLPPLPSQPRPPVPPPAPLMPPMAQTHPSQSMSFQVPPAQQQIPPQPAFQVNFPQFSTGITFQGLPPLPPQQLAQQIYQIGSGSSIASTIQMVADSGSTPSIAQSGSLGAVGMGLGGFPPNGRVNGAVGLSGMVLSGTLSQAQPSSRELDISGVVQVGQIGNTALAGSSSTSNMDFTGAVTASISSSLAVKAGQTFLGENTRIQQRPSALVGGIGGSLDSGFSGASTTQPQVYSQVLIQGLPQPPQQPQVQIPAEVDQQKVLLQQVINLTPEQINSLPPDQRQQVLQLQQALR</sequence>